<feature type="compositionally biased region" description="Polar residues" evidence="1">
    <location>
        <begin position="410"/>
        <end position="429"/>
    </location>
</feature>
<protein>
    <submittedName>
        <fullName evidence="2">Uncharacterized protein</fullName>
    </submittedName>
</protein>
<accession>A0A7M1RZ27</accession>
<dbReference type="KEGG" id="vg:65130277"/>
<reference evidence="2 3" key="1">
    <citation type="submission" date="2020-07" db="EMBL/GenBank/DDBJ databases">
        <title>Taxonomic proposal: Crassvirales, a new order of highly abundant and diverse bacterial viruses.</title>
        <authorList>
            <person name="Shkoporov A.N."/>
            <person name="Stockdale S.R."/>
            <person name="Guerin E."/>
            <person name="Ross R.P."/>
            <person name="Hill C."/>
        </authorList>
    </citation>
    <scope>NUCLEOTIDE SEQUENCE [LARGE SCALE GENOMIC DNA]</scope>
</reference>
<feature type="region of interest" description="Disordered" evidence="1">
    <location>
        <begin position="409"/>
        <end position="429"/>
    </location>
</feature>
<proteinExistence type="predicted"/>
<organism evidence="2 3">
    <name type="scientific">uncultured phage cr128_1</name>
    <dbReference type="NCBI Taxonomy" id="2772076"/>
    <lineage>
        <taxon>Viruses</taxon>
        <taxon>Duplodnaviria</taxon>
        <taxon>Heunggongvirae</taxon>
        <taxon>Uroviricota</taxon>
        <taxon>Caudoviricetes</taxon>
        <taxon>Crassvirales</taxon>
        <taxon>Steigviridae</taxon>
        <taxon>Asinivirinae</taxon>
        <taxon>Mahlunavirus</taxon>
        <taxon>Mahlunavirus rarus</taxon>
    </lineage>
</organism>
<evidence type="ECO:0000256" key="1">
    <source>
        <dbReference type="SAM" id="MobiDB-lite"/>
    </source>
</evidence>
<dbReference type="EMBL" id="MT774392">
    <property type="protein sequence ID" value="QOR59667.1"/>
    <property type="molecule type" value="Genomic_DNA"/>
</dbReference>
<evidence type="ECO:0000313" key="3">
    <source>
        <dbReference type="Proteomes" id="UP000594055"/>
    </source>
</evidence>
<dbReference type="GeneID" id="65130277"/>
<sequence length="435" mass="49537">MVGEKTREFIRAELEKQFEKVTNVLGVFEDFFGEDKVDLQGIPTVSKIEEVFLGLYGEKSIGSLGELSHIEADMHSTELVKDVPDEILSSTSSVMVVISEVLYHVVHESSIKIIVYFPEVRVSNEYNKFIDITELYTKISLDLQGTMVGSFSFNRGEYTIEQYLSDYMHSHVCGIPRNNPERFLEVCLGSGPIRNTVNNLNANYDLDIWRLFCVELDKYVATESISGGPYRRLGNVSFHGTSMIASLSINTSTGIPQNLVPMINEFIKYFIKQKKLVFNYRNGSYSIGMNLTKFILLVSNEFITWFNTNGRYKYAKSEIERNYASMRNIITTVSVTNNAIYKIREMPNRLIDNGSNLGVIGTFKGKEIVVRIVGWDNSSNNLTTILVPEVIGYILGKILKVINCEYGKNRPSSRNEQEQNGETENSSNQEYYYYL</sequence>
<name>A0A7M1RZ27_9CAUD</name>
<evidence type="ECO:0000313" key="2">
    <source>
        <dbReference type="EMBL" id="QOR59667.1"/>
    </source>
</evidence>
<keyword evidence="3" id="KW-1185">Reference proteome</keyword>
<dbReference type="RefSeq" id="YP_010111825.1">
    <property type="nucleotide sequence ID" value="NC_055885.1"/>
</dbReference>
<dbReference type="Proteomes" id="UP000594055">
    <property type="component" value="Segment"/>
</dbReference>